<evidence type="ECO:0000313" key="1">
    <source>
        <dbReference type="EnsemblMetazoa" id="Aqu2.1.29312_001"/>
    </source>
</evidence>
<reference evidence="1" key="1">
    <citation type="submission" date="2017-05" db="UniProtKB">
        <authorList>
            <consortium name="EnsemblMetazoa"/>
        </authorList>
    </citation>
    <scope>IDENTIFICATION</scope>
</reference>
<organism evidence="1">
    <name type="scientific">Amphimedon queenslandica</name>
    <name type="common">Sponge</name>
    <dbReference type="NCBI Taxonomy" id="400682"/>
    <lineage>
        <taxon>Eukaryota</taxon>
        <taxon>Metazoa</taxon>
        <taxon>Porifera</taxon>
        <taxon>Demospongiae</taxon>
        <taxon>Heteroscleromorpha</taxon>
        <taxon>Haplosclerida</taxon>
        <taxon>Niphatidae</taxon>
        <taxon>Amphimedon</taxon>
    </lineage>
</organism>
<dbReference type="InParanoid" id="A0A1X7UPH3"/>
<dbReference type="AlphaFoldDB" id="A0A1X7UPH3"/>
<accession>A0A1X7UPH3</accession>
<protein>
    <submittedName>
        <fullName evidence="1">Uncharacterized protein</fullName>
    </submittedName>
</protein>
<sequence length="22" mass="2470">MGRSTACHFTSSENRAVAMWIN</sequence>
<dbReference type="EnsemblMetazoa" id="Aqu2.1.29312_001">
    <property type="protein sequence ID" value="Aqu2.1.29312_001"/>
    <property type="gene ID" value="Aqu2.1.29312"/>
</dbReference>
<name>A0A1X7UPH3_AMPQE</name>
<proteinExistence type="predicted"/>